<evidence type="ECO:0000313" key="5">
    <source>
        <dbReference type="EMBL" id="SOY31967.1"/>
    </source>
</evidence>
<dbReference type="InterPro" id="IPR023296">
    <property type="entry name" value="Glyco_hydro_beta-prop_sf"/>
</dbReference>
<dbReference type="SUPFAM" id="SSF75005">
    <property type="entry name" value="Arabinanase/levansucrase/invertase"/>
    <property type="match status" value="1"/>
</dbReference>
<dbReference type="InterPro" id="IPR006710">
    <property type="entry name" value="Glyco_hydro_43"/>
</dbReference>
<accession>A0A2K4ZNB3</accession>
<dbReference type="Pfam" id="PF04616">
    <property type="entry name" value="Glyco_hydro_43"/>
    <property type="match status" value="1"/>
</dbReference>
<evidence type="ECO:0000256" key="4">
    <source>
        <dbReference type="RuleBase" id="RU361187"/>
    </source>
</evidence>
<evidence type="ECO:0000256" key="3">
    <source>
        <dbReference type="ARBA" id="ARBA00023295"/>
    </source>
</evidence>
<dbReference type="GO" id="GO:0004553">
    <property type="term" value="F:hydrolase activity, hydrolyzing O-glycosyl compounds"/>
    <property type="evidence" value="ECO:0007669"/>
    <property type="project" value="InterPro"/>
</dbReference>
<dbReference type="GO" id="GO:0005975">
    <property type="term" value="P:carbohydrate metabolic process"/>
    <property type="evidence" value="ECO:0007669"/>
    <property type="project" value="InterPro"/>
</dbReference>
<proteinExistence type="inferred from homology"/>
<gene>
    <name evidence="5" type="ORF">AMURIS_04719</name>
</gene>
<dbReference type="EMBL" id="OFSM01000035">
    <property type="protein sequence ID" value="SOY31967.1"/>
    <property type="molecule type" value="Genomic_DNA"/>
</dbReference>
<comment type="similarity">
    <text evidence="1 4">Belongs to the glycosyl hydrolase 43 family.</text>
</comment>
<organism evidence="5 6">
    <name type="scientific">Acetatifactor muris</name>
    <dbReference type="NCBI Taxonomy" id="879566"/>
    <lineage>
        <taxon>Bacteria</taxon>
        <taxon>Bacillati</taxon>
        <taxon>Bacillota</taxon>
        <taxon>Clostridia</taxon>
        <taxon>Lachnospirales</taxon>
        <taxon>Lachnospiraceae</taxon>
        <taxon>Acetatifactor</taxon>
    </lineage>
</organism>
<sequence>MPLGKGIERKSTVNRIINGEVGEFYQWTDEEGNVMNVSDGGMIYVDGRYYWYGQKLRALPYAGEGRGGQTTVEGVVMYSSADLYHWRYERVVLACSEDPDSLCFGPMRFERPKIVFNRKTGQYVLWCHYVKYPGDHGEQPGTAEAAVAVCDKVNGEYRLLKVCRPVDDRGLVRDSTVFQDIDGTAYFLYDRQVGQDRCLYIVKLTDDYLGFSGEYTRIEAAYWREAPCLVLYDGYYYMITSGLSGWAPNQAVYFRTGDLMGEWENMGDPCEDDLCGTTYGAQGTYIFRVENTDLCIFMAERHNTDDFEKCSYVWLPICFGADHTLKLTYRREWQQEDYR</sequence>
<dbReference type="Proteomes" id="UP000236311">
    <property type="component" value="Unassembled WGS sequence"/>
</dbReference>
<dbReference type="AlphaFoldDB" id="A0A2K4ZNB3"/>
<evidence type="ECO:0000256" key="1">
    <source>
        <dbReference type="ARBA" id="ARBA00009865"/>
    </source>
</evidence>
<evidence type="ECO:0000256" key="2">
    <source>
        <dbReference type="ARBA" id="ARBA00022801"/>
    </source>
</evidence>
<name>A0A2K4ZNB3_9FIRM</name>
<dbReference type="PANTHER" id="PTHR22925:SF3">
    <property type="entry name" value="GLYCOSYL HYDROLASE FAMILY PROTEIN 43"/>
    <property type="match status" value="1"/>
</dbReference>
<reference evidence="5 6" key="1">
    <citation type="submission" date="2018-01" db="EMBL/GenBank/DDBJ databases">
        <authorList>
            <person name="Gaut B.S."/>
            <person name="Morton B.R."/>
            <person name="Clegg M.T."/>
            <person name="Duvall M.R."/>
        </authorList>
    </citation>
    <scope>NUCLEOTIDE SEQUENCE [LARGE SCALE GENOMIC DNA]</scope>
    <source>
        <strain evidence="5">GP69</strain>
    </source>
</reference>
<dbReference type="OrthoDB" id="273314at2"/>
<keyword evidence="3 4" id="KW-0326">Glycosidase</keyword>
<dbReference type="Gene3D" id="2.115.10.20">
    <property type="entry name" value="Glycosyl hydrolase domain, family 43"/>
    <property type="match status" value="1"/>
</dbReference>
<keyword evidence="2 4" id="KW-0378">Hydrolase</keyword>
<protein>
    <submittedName>
        <fullName evidence="5">Glycosyl hydrolases family 43</fullName>
    </submittedName>
</protein>
<evidence type="ECO:0000313" key="6">
    <source>
        <dbReference type="Proteomes" id="UP000236311"/>
    </source>
</evidence>
<dbReference type="PANTHER" id="PTHR22925">
    <property type="entry name" value="GLYCOSYL HYDROLASE 43 FAMILY MEMBER"/>
    <property type="match status" value="1"/>
</dbReference>
<keyword evidence="6" id="KW-1185">Reference proteome</keyword>